<proteinExistence type="predicted"/>
<sequence length="47" mass="5524">MCEVWPGRIMRNVDQVDRVARVDKGEKEMKNEKFGMRNEEGVDQLIS</sequence>
<reference evidence="1 2" key="1">
    <citation type="submission" date="2011-12" db="EMBL/GenBank/DDBJ databases">
        <title>The complete genome of Niastella koreensis GR20-10.</title>
        <authorList>
            <consortium name="US DOE Joint Genome Institute (JGI-PGF)"/>
            <person name="Lucas S."/>
            <person name="Han J."/>
            <person name="Lapidus A."/>
            <person name="Bruce D."/>
            <person name="Goodwin L."/>
            <person name="Pitluck S."/>
            <person name="Peters L."/>
            <person name="Kyrpides N."/>
            <person name="Mavromatis K."/>
            <person name="Ivanova N."/>
            <person name="Mikhailova N."/>
            <person name="Davenport K."/>
            <person name="Saunders E."/>
            <person name="Detter J.C."/>
            <person name="Tapia R."/>
            <person name="Han C."/>
            <person name="Land M."/>
            <person name="Hauser L."/>
            <person name="Markowitz V."/>
            <person name="Cheng J.-F."/>
            <person name="Hugenholtz P."/>
            <person name="Woyke T."/>
            <person name="Wu D."/>
            <person name="Tindall B."/>
            <person name="Pomrenke H."/>
            <person name="Brambilla E."/>
            <person name="Klenk H.-P."/>
            <person name="Eisen J.A."/>
        </authorList>
    </citation>
    <scope>NUCLEOTIDE SEQUENCE [LARGE SCALE GENOMIC DNA]</scope>
    <source>
        <strain evidence="2">DSM 17620 / KACC 11465 / NBRC 106392 / GR20-10</strain>
    </source>
</reference>
<accession>G8TQR7</accession>
<dbReference type="Proteomes" id="UP000005438">
    <property type="component" value="Chromosome"/>
</dbReference>
<evidence type="ECO:0000313" key="2">
    <source>
        <dbReference type="Proteomes" id="UP000005438"/>
    </source>
</evidence>
<dbReference type="HOGENOM" id="CLU_3170740_0_0_10"/>
<evidence type="ECO:0000313" key="1">
    <source>
        <dbReference type="EMBL" id="AEV96801.1"/>
    </source>
</evidence>
<dbReference type="EMBL" id="CP003178">
    <property type="protein sequence ID" value="AEV96801.1"/>
    <property type="molecule type" value="Genomic_DNA"/>
</dbReference>
<dbReference type="AlphaFoldDB" id="G8TQR7"/>
<name>G8TQR7_NIAKG</name>
<protein>
    <submittedName>
        <fullName evidence="1">Uncharacterized protein</fullName>
    </submittedName>
</protein>
<gene>
    <name evidence="1" type="ordered locus">Niako_0403</name>
</gene>
<organism evidence="1 2">
    <name type="scientific">Niastella koreensis (strain DSM 17620 / KACC 11465 / NBRC 106392 / GR20-10)</name>
    <dbReference type="NCBI Taxonomy" id="700598"/>
    <lineage>
        <taxon>Bacteria</taxon>
        <taxon>Pseudomonadati</taxon>
        <taxon>Bacteroidota</taxon>
        <taxon>Chitinophagia</taxon>
        <taxon>Chitinophagales</taxon>
        <taxon>Chitinophagaceae</taxon>
        <taxon>Niastella</taxon>
    </lineage>
</organism>
<dbReference type="KEGG" id="nko:Niako_0403"/>